<name>A0A3R7KAY1_9TRYP</name>
<comment type="caution">
    <text evidence="1">The sequence shown here is derived from an EMBL/GenBank/DDBJ whole genome shotgun (WGS) entry which is preliminary data.</text>
</comment>
<protein>
    <submittedName>
        <fullName evidence="1">Uncharacterized protein</fullName>
    </submittedName>
</protein>
<organism evidence="1 2">
    <name type="scientific">Trypanosoma conorhini</name>
    <dbReference type="NCBI Taxonomy" id="83891"/>
    <lineage>
        <taxon>Eukaryota</taxon>
        <taxon>Discoba</taxon>
        <taxon>Euglenozoa</taxon>
        <taxon>Kinetoplastea</taxon>
        <taxon>Metakinetoplastina</taxon>
        <taxon>Trypanosomatida</taxon>
        <taxon>Trypanosomatidae</taxon>
        <taxon>Trypanosoma</taxon>
    </lineage>
</organism>
<sequence>MTALRGSCESYVFYLTLRQITVRQPQLARDNAVEKYEPRAELLVRWAVGSAQTGRALFPADVTESPLEGAGGQGRGRTLLTLGPSHEIVLQERLRRKPARGRGREEARYEARQLHMKLRLLLRRRRQPGGKGAAACALDVGSCTASLAELLPGGGVRRRVHLPLRRAGDFMEVDCLVQPKAAASPAEASVPSEATTGAATASSFSSSAAFAERTVAWETERPGGKEGRAGTDLTMAAVPAAELTALYEFCETTAEAVAAFHNHGGGAATKPRFSPLRQVMDGGVSCEQQFAEGDPLRLFVLLFPTHPGATALMPALHRNRGDADYPAVPTWAEVPATHPHAAYYAADYSLRFQKSRFTPAQEYGVVVGAGGRVVVRIMSVAAAAPLVGKNARLETLLEIRGGGGVRVWIYPCVPEKLRFLLRSQIAARVEKLRGTVQRTLRALVEAGSPPAACRRTSSSLALVPASSPSLAADAAASLSFFSSSLDPTLWRRLGAADFVASSARVEALLLRLQHVVLPPPRGCRSAVQVLEEVVCLHRRSPPVVRLVLATLLRIAPQEVGFAALVNASSTLAATLQRVLALHTADLFQAASATPLPGDGDAPSAARVKAFLQALEAATTAWQEQRRRERAAVRDVWHLLGVGLHDRQATVEAVQRLQPVHRSFSEQQCHLLHAALVLHMDSAPIACGLLRLLAHNYRQNASFPDDVRRFDASFLEAVCRALAFHRAALLTDAGDRFATLCDGLTETLRERLGAMSFFARHFEPLLGEGPLFTCTVRLLRTTVFATDAAAVTLVVTASFLCLGSNAIPLAAVCGLRLYRRWWCVPSLSLYVREPTPPARHSRDDSCPREIALCAWRRRELVAALLQANSTITVTK</sequence>
<evidence type="ECO:0000313" key="2">
    <source>
        <dbReference type="Proteomes" id="UP000284403"/>
    </source>
</evidence>
<dbReference type="GeneID" id="40323170"/>
<dbReference type="Proteomes" id="UP000284403">
    <property type="component" value="Unassembled WGS sequence"/>
</dbReference>
<dbReference type="AlphaFoldDB" id="A0A3R7KAY1"/>
<gene>
    <name evidence="1" type="ORF">Tco025E_09559</name>
</gene>
<accession>A0A3R7KAY1</accession>
<dbReference type="RefSeq" id="XP_029223504.1">
    <property type="nucleotide sequence ID" value="XM_029376373.1"/>
</dbReference>
<proteinExistence type="predicted"/>
<evidence type="ECO:0000313" key="1">
    <source>
        <dbReference type="EMBL" id="RNE97033.1"/>
    </source>
</evidence>
<dbReference type="EMBL" id="MKKU01001184">
    <property type="protein sequence ID" value="RNE97033.1"/>
    <property type="molecule type" value="Genomic_DNA"/>
</dbReference>
<keyword evidence="2" id="KW-1185">Reference proteome</keyword>
<reference evidence="1 2" key="1">
    <citation type="journal article" date="2018" name="BMC Genomics">
        <title>Genomic comparison of Trypanosoma conorhini and Trypanosoma rangeli to Trypanosoma cruzi strains of high and low virulence.</title>
        <authorList>
            <person name="Bradwell K.R."/>
            <person name="Koparde V.N."/>
            <person name="Matveyev A.V."/>
            <person name="Serrano M.G."/>
            <person name="Alves J.M."/>
            <person name="Parikh H."/>
            <person name="Huang B."/>
            <person name="Lee V."/>
            <person name="Espinosa-Alvarez O."/>
            <person name="Ortiz P.A."/>
            <person name="Costa-Martins A.G."/>
            <person name="Teixeira M.M."/>
            <person name="Buck G.A."/>
        </authorList>
    </citation>
    <scope>NUCLEOTIDE SEQUENCE [LARGE SCALE GENOMIC DNA]</scope>
    <source>
        <strain evidence="1 2">025E</strain>
    </source>
</reference>
<dbReference type="OrthoDB" id="251335at2759"/>